<organism evidence="3 4">
    <name type="scientific">Streptomyces shaanxiensis</name>
    <dbReference type="NCBI Taxonomy" id="653357"/>
    <lineage>
        <taxon>Bacteria</taxon>
        <taxon>Bacillati</taxon>
        <taxon>Actinomycetota</taxon>
        <taxon>Actinomycetes</taxon>
        <taxon>Kitasatosporales</taxon>
        <taxon>Streptomycetaceae</taxon>
        <taxon>Streptomyces</taxon>
    </lineage>
</organism>
<keyword evidence="2" id="KW-0472">Membrane</keyword>
<evidence type="ECO:0000256" key="1">
    <source>
        <dbReference type="SAM" id="MobiDB-lite"/>
    </source>
</evidence>
<reference evidence="4" key="1">
    <citation type="journal article" date="2019" name="Int. J. Syst. Evol. Microbiol.">
        <title>The Global Catalogue of Microorganisms (GCM) 10K type strain sequencing project: providing services to taxonomists for standard genome sequencing and annotation.</title>
        <authorList>
            <consortium name="The Broad Institute Genomics Platform"/>
            <consortium name="The Broad Institute Genome Sequencing Center for Infectious Disease"/>
            <person name="Wu L."/>
            <person name="Ma J."/>
        </authorList>
    </citation>
    <scope>NUCLEOTIDE SEQUENCE [LARGE SCALE GENOMIC DNA]</scope>
    <source>
        <strain evidence="4">JCM 16925</strain>
    </source>
</reference>
<feature type="compositionally biased region" description="Basic and acidic residues" evidence="1">
    <location>
        <begin position="10"/>
        <end position="30"/>
    </location>
</feature>
<comment type="caution">
    <text evidence="3">The sequence shown here is derived from an EMBL/GenBank/DDBJ whole genome shotgun (WGS) entry which is preliminary data.</text>
</comment>
<evidence type="ECO:0000313" key="4">
    <source>
        <dbReference type="Proteomes" id="UP001499984"/>
    </source>
</evidence>
<proteinExistence type="predicted"/>
<sequence length="387" mass="41223">MSDEGMPYDGDGRASYDGDGRPPSDGHGRASSDGQGPGASDGRGPGAYDGRGPGTYDGDGPRTYERDGTGNRRGADRNGRRDGGAGAGGRGRYGGGQGTGDRGRRSDAARLPEELRALGRSLDAPGAADGAETMVERVLGQILAEQVPVPVAEPPGAAGRLREVRRWTRMRWRSLTAALCGLLTVLVLTPPVRAAVFDWFGFAGVEVRYDPSAVPSPGAEVPACGHSVSLAHAERRAGFEPLVPGKLGMPDTAAVTGEPRGRFAVSLCWREDGRTIRLDERRASLDIGFAKTVREQPKWLSLGTDDSEGGSPDPALWFARPHLLTFWLVDASGERYTREERTAGPTLLWTRRTGDGTVTLRLEGVASKERAVEIARSLERPSEVPSK</sequence>
<feature type="compositionally biased region" description="Gly residues" evidence="1">
    <location>
        <begin position="35"/>
        <end position="57"/>
    </location>
</feature>
<name>A0ABP7VJN1_9ACTN</name>
<evidence type="ECO:0000256" key="2">
    <source>
        <dbReference type="SAM" id="Phobius"/>
    </source>
</evidence>
<feature type="region of interest" description="Disordered" evidence="1">
    <location>
        <begin position="1"/>
        <end position="107"/>
    </location>
</feature>
<gene>
    <name evidence="3" type="ORF">GCM10022233_50150</name>
</gene>
<protein>
    <submittedName>
        <fullName evidence="3">Uncharacterized protein</fullName>
    </submittedName>
</protein>
<accession>A0ABP7VJN1</accession>
<keyword evidence="2" id="KW-1133">Transmembrane helix</keyword>
<dbReference type="Proteomes" id="UP001499984">
    <property type="component" value="Unassembled WGS sequence"/>
</dbReference>
<keyword evidence="4" id="KW-1185">Reference proteome</keyword>
<feature type="transmembrane region" description="Helical" evidence="2">
    <location>
        <begin position="170"/>
        <end position="188"/>
    </location>
</feature>
<keyword evidence="2" id="KW-0812">Transmembrane</keyword>
<dbReference type="EMBL" id="BAAAZY010000012">
    <property type="protein sequence ID" value="GAA4068338.1"/>
    <property type="molecule type" value="Genomic_DNA"/>
</dbReference>
<feature type="compositionally biased region" description="Basic and acidic residues" evidence="1">
    <location>
        <begin position="59"/>
        <end position="83"/>
    </location>
</feature>
<feature type="compositionally biased region" description="Gly residues" evidence="1">
    <location>
        <begin position="84"/>
        <end position="100"/>
    </location>
</feature>
<evidence type="ECO:0000313" key="3">
    <source>
        <dbReference type="EMBL" id="GAA4068338.1"/>
    </source>
</evidence>